<feature type="non-terminal residue" evidence="1">
    <location>
        <position position="1"/>
    </location>
</feature>
<gene>
    <name evidence="1" type="ORF">DBV05_g1580</name>
</gene>
<evidence type="ECO:0000313" key="1">
    <source>
        <dbReference type="EMBL" id="KAB2579715.1"/>
    </source>
</evidence>
<evidence type="ECO:0008006" key="3">
    <source>
        <dbReference type="Google" id="ProtNLM"/>
    </source>
</evidence>
<proteinExistence type="predicted"/>
<dbReference type="EMBL" id="VCHE01000006">
    <property type="protein sequence ID" value="KAB2579715.1"/>
    <property type="molecule type" value="Genomic_DNA"/>
</dbReference>
<name>A0A5N5DP58_9PEZI</name>
<accession>A0A5N5DP58</accession>
<keyword evidence="2" id="KW-1185">Reference proteome</keyword>
<sequence length="124" mass="12664">LLPTSAPTSAVPPVDLVAQSGCTNTDEYQGTGACSCEYTILCNVSGNCGAADGVTTTAVDSWQACGGQCDDNSACSAWTYNYATGICTQITDEDCSTDLFNLVDDPGVSVLGVYVGSCQGTCLF</sequence>
<organism evidence="1 2">
    <name type="scientific">Lasiodiplodia theobromae</name>
    <dbReference type="NCBI Taxonomy" id="45133"/>
    <lineage>
        <taxon>Eukaryota</taxon>
        <taxon>Fungi</taxon>
        <taxon>Dikarya</taxon>
        <taxon>Ascomycota</taxon>
        <taxon>Pezizomycotina</taxon>
        <taxon>Dothideomycetes</taxon>
        <taxon>Dothideomycetes incertae sedis</taxon>
        <taxon>Botryosphaeriales</taxon>
        <taxon>Botryosphaeriaceae</taxon>
        <taxon>Lasiodiplodia</taxon>
    </lineage>
</organism>
<protein>
    <recommendedName>
        <fullName evidence="3">Apple domain-containing protein</fullName>
    </recommendedName>
</protein>
<evidence type="ECO:0000313" key="2">
    <source>
        <dbReference type="Proteomes" id="UP000325902"/>
    </source>
</evidence>
<dbReference type="OrthoDB" id="3945067at2759"/>
<dbReference type="Proteomes" id="UP000325902">
    <property type="component" value="Unassembled WGS sequence"/>
</dbReference>
<dbReference type="AlphaFoldDB" id="A0A5N5DP58"/>
<comment type="caution">
    <text evidence="1">The sequence shown here is derived from an EMBL/GenBank/DDBJ whole genome shotgun (WGS) entry which is preliminary data.</text>
</comment>
<reference evidence="1 2" key="1">
    <citation type="journal article" date="2019" name="Sci. Rep.">
        <title>A multi-omics analysis of the grapevine pathogen Lasiodiplodia theobromae reveals that temperature affects the expression of virulence- and pathogenicity-related genes.</title>
        <authorList>
            <person name="Felix C."/>
            <person name="Meneses R."/>
            <person name="Goncalves M.F.M."/>
            <person name="Tilleman L."/>
            <person name="Duarte A.S."/>
            <person name="Jorrin-Novo J.V."/>
            <person name="Van de Peer Y."/>
            <person name="Deforce D."/>
            <person name="Van Nieuwerburgh F."/>
            <person name="Esteves A.C."/>
            <person name="Alves A."/>
        </authorList>
    </citation>
    <scope>NUCLEOTIDE SEQUENCE [LARGE SCALE GENOMIC DNA]</scope>
    <source>
        <strain evidence="1 2">LA-SOL3</strain>
    </source>
</reference>